<evidence type="ECO:0000313" key="2">
    <source>
        <dbReference type="EMBL" id="PQM39347.1"/>
    </source>
</evidence>
<dbReference type="AlphaFoldDB" id="A0A314UPE7"/>
<evidence type="ECO:0000313" key="3">
    <source>
        <dbReference type="Proteomes" id="UP000250321"/>
    </source>
</evidence>
<protein>
    <submittedName>
        <fullName evidence="2">Uncharacterized protein</fullName>
    </submittedName>
</protein>
<accession>A0A314UPE7</accession>
<reference evidence="2 3" key="1">
    <citation type="submission" date="2018-02" db="EMBL/GenBank/DDBJ databases">
        <title>Draft genome of wild Prunus yedoensis var. nudiflora.</title>
        <authorList>
            <person name="Baek S."/>
            <person name="Kim J.-H."/>
            <person name="Choi K."/>
            <person name="Kim G.-B."/>
            <person name="Cho A."/>
            <person name="Jang H."/>
            <person name="Shin C.-H."/>
            <person name="Yu H.-J."/>
            <person name="Mun J.-H."/>
        </authorList>
    </citation>
    <scope>NUCLEOTIDE SEQUENCE [LARGE SCALE GENOMIC DNA]</scope>
    <source>
        <strain evidence="3">cv. Jeju island</strain>
        <tissue evidence="2">Leaf</tissue>
    </source>
</reference>
<feature type="region of interest" description="Disordered" evidence="1">
    <location>
        <begin position="1"/>
        <end position="40"/>
    </location>
</feature>
<name>A0A314UPE7_PRUYE</name>
<gene>
    <name evidence="2" type="ORF">Pyn_07485</name>
</gene>
<dbReference type="OrthoDB" id="10454299at2759"/>
<dbReference type="Proteomes" id="UP000250321">
    <property type="component" value="Unassembled WGS sequence"/>
</dbReference>
<proteinExistence type="predicted"/>
<sequence>MTKYVATKRNPEDPKARQVRVPSKKAAAMPETESPETKIGEPNRKIKRLLRMADCHVGGDDWIRLIAFDTALCTLAA</sequence>
<keyword evidence="3" id="KW-1185">Reference proteome</keyword>
<comment type="caution">
    <text evidence="2">The sequence shown here is derived from an EMBL/GenBank/DDBJ whole genome shotgun (WGS) entry which is preliminary data.</text>
</comment>
<organism evidence="2 3">
    <name type="scientific">Prunus yedoensis var. nudiflora</name>
    <dbReference type="NCBI Taxonomy" id="2094558"/>
    <lineage>
        <taxon>Eukaryota</taxon>
        <taxon>Viridiplantae</taxon>
        <taxon>Streptophyta</taxon>
        <taxon>Embryophyta</taxon>
        <taxon>Tracheophyta</taxon>
        <taxon>Spermatophyta</taxon>
        <taxon>Magnoliopsida</taxon>
        <taxon>eudicotyledons</taxon>
        <taxon>Gunneridae</taxon>
        <taxon>Pentapetalae</taxon>
        <taxon>rosids</taxon>
        <taxon>fabids</taxon>
        <taxon>Rosales</taxon>
        <taxon>Rosaceae</taxon>
        <taxon>Amygdaloideae</taxon>
        <taxon>Amygdaleae</taxon>
        <taxon>Prunus</taxon>
    </lineage>
</organism>
<evidence type="ECO:0000256" key="1">
    <source>
        <dbReference type="SAM" id="MobiDB-lite"/>
    </source>
</evidence>
<dbReference type="EMBL" id="PJQY01003197">
    <property type="protein sequence ID" value="PQM39347.1"/>
    <property type="molecule type" value="Genomic_DNA"/>
</dbReference>